<dbReference type="Proteomes" id="UP000536640">
    <property type="component" value="Unassembled WGS sequence"/>
</dbReference>
<evidence type="ECO:0000313" key="2">
    <source>
        <dbReference type="Proteomes" id="UP000536640"/>
    </source>
</evidence>
<accession>A0A840R9C4</accession>
<comment type="caution">
    <text evidence="1">The sequence shown here is derived from an EMBL/GenBank/DDBJ whole genome shotgun (WGS) entry which is preliminary data.</text>
</comment>
<keyword evidence="2" id="KW-1185">Reference proteome</keyword>
<dbReference type="RefSeq" id="WP_184464948.1">
    <property type="nucleotide sequence ID" value="NZ_JACHHW010000013.1"/>
</dbReference>
<dbReference type="EMBL" id="JACHHW010000013">
    <property type="protein sequence ID" value="MBB5189118.1"/>
    <property type="molecule type" value="Genomic_DNA"/>
</dbReference>
<organism evidence="1 2">
    <name type="scientific">Zhongshania antarctica</name>
    <dbReference type="NCBI Taxonomy" id="641702"/>
    <lineage>
        <taxon>Bacteria</taxon>
        <taxon>Pseudomonadati</taxon>
        <taxon>Pseudomonadota</taxon>
        <taxon>Gammaproteobacteria</taxon>
        <taxon>Cellvibrionales</taxon>
        <taxon>Spongiibacteraceae</taxon>
        <taxon>Zhongshania</taxon>
    </lineage>
</organism>
<gene>
    <name evidence="1" type="ORF">HNQ57_003418</name>
</gene>
<protein>
    <submittedName>
        <fullName evidence="1">Uncharacterized protein</fullName>
    </submittedName>
</protein>
<dbReference type="AlphaFoldDB" id="A0A840R9C4"/>
<reference evidence="1 2" key="1">
    <citation type="submission" date="2020-08" db="EMBL/GenBank/DDBJ databases">
        <title>Genomic Encyclopedia of Type Strains, Phase IV (KMG-IV): sequencing the most valuable type-strain genomes for metagenomic binning, comparative biology and taxonomic classification.</title>
        <authorList>
            <person name="Goeker M."/>
        </authorList>
    </citation>
    <scope>NUCLEOTIDE SEQUENCE [LARGE SCALE GENOMIC DNA]</scope>
    <source>
        <strain evidence="1 2">DSM 25701</strain>
    </source>
</reference>
<proteinExistence type="predicted"/>
<sequence>MDEGFELLFEYTIRAFLGDKASHIAGQAHTEKHRKDWCRKVLTQIIRRVQDIDTSTKHREQMIIWSERALNQLKGRNFNEPAFALCLLRLVAVMLGLVGIRPYNIATPVYFQTQPQYYTEIIMEGGDPLQDYYDKKSSIEIKKKLVTQLNDEGYTDFEISMVFNTSEYEIKKLRKEL</sequence>
<name>A0A840R9C4_9GAMM</name>
<evidence type="ECO:0000313" key="1">
    <source>
        <dbReference type="EMBL" id="MBB5189118.1"/>
    </source>
</evidence>